<organism evidence="1 2">
    <name type="scientific">Lentisphaera profundi</name>
    <dbReference type="NCBI Taxonomy" id="1658616"/>
    <lineage>
        <taxon>Bacteria</taxon>
        <taxon>Pseudomonadati</taxon>
        <taxon>Lentisphaerota</taxon>
        <taxon>Lentisphaeria</taxon>
        <taxon>Lentisphaerales</taxon>
        <taxon>Lentisphaeraceae</taxon>
        <taxon>Lentisphaera</taxon>
    </lineage>
</organism>
<dbReference type="Gene3D" id="3.40.50.300">
    <property type="entry name" value="P-loop containing nucleotide triphosphate hydrolases"/>
    <property type="match status" value="1"/>
</dbReference>
<evidence type="ECO:0008006" key="3">
    <source>
        <dbReference type="Google" id="ProtNLM"/>
    </source>
</evidence>
<dbReference type="RefSeq" id="WP_274153689.1">
    <property type="nucleotide sequence ID" value="NZ_CP117812.1"/>
</dbReference>
<keyword evidence="2" id="KW-1185">Reference proteome</keyword>
<dbReference type="EMBL" id="CP117812">
    <property type="protein sequence ID" value="WDE98820.1"/>
    <property type="molecule type" value="Genomic_DNA"/>
</dbReference>
<protein>
    <recommendedName>
        <fullName evidence="3">Serine kinase</fullName>
    </recommendedName>
</protein>
<accession>A0ABY7VX98</accession>
<gene>
    <name evidence="1" type="ORF">PQO03_13350</name>
</gene>
<dbReference type="Proteomes" id="UP001214250">
    <property type="component" value="Chromosome 2"/>
</dbReference>
<dbReference type="SUPFAM" id="SSF53795">
    <property type="entry name" value="PEP carboxykinase-like"/>
    <property type="match status" value="1"/>
</dbReference>
<name>A0ABY7VX98_9BACT</name>
<dbReference type="InterPro" id="IPR027417">
    <property type="entry name" value="P-loop_NTPase"/>
</dbReference>
<evidence type="ECO:0000313" key="1">
    <source>
        <dbReference type="EMBL" id="WDE98820.1"/>
    </source>
</evidence>
<proteinExistence type="predicted"/>
<reference evidence="1 2" key="1">
    <citation type="submission" date="2023-02" db="EMBL/GenBank/DDBJ databases">
        <title>Genome sequence of Lentisphaera profundi SAORIC-696.</title>
        <authorList>
            <person name="Kim e."/>
            <person name="Cho J.-C."/>
            <person name="Choi A."/>
            <person name="Kang I."/>
        </authorList>
    </citation>
    <scope>NUCLEOTIDE SEQUENCE [LARGE SCALE GENOMIC DNA]</scope>
    <source>
        <strain evidence="1 2">SAORIC-696</strain>
    </source>
</reference>
<evidence type="ECO:0000313" key="2">
    <source>
        <dbReference type="Proteomes" id="UP001214250"/>
    </source>
</evidence>
<sequence>MYKYFAYGLNISSEIELNELIAKDFSEDAVLEIVLAEVPEQITGQDWYGGWWQANDDELLFYYTDVIKALVSRDGKKISLEILTEDMFQLRSFLYSRVLSACLLLRGYFLLHGACVKIGDKAVGFCGPSGVGKSTLALGFMNQGDTVYSDDVIALKIEEGKLMMYPGFPRLRITEETMNESSMKAKAFEAIDHFPTKLNYVKKFNFCTQVIELNELLILNPSECTKPNLRNVSGWEKLNIFEEGRYRKTLEKLIYRDEEMLKRRTKVANVAKCHYLDRSSNYYCVEDMIDYILLEFS</sequence>